<protein>
    <recommendedName>
        <fullName evidence="4">DUF2178 domain-containing protein</fullName>
    </recommendedName>
</protein>
<sequence>MSFREKKAWLTIFALLVVFLPYSVFMVSVYHQPNPDIGYLAQLAGIAIAAFIVLECVLLLVARKLSPEDAGIPVDERDQLFAYKASRIAYLTLIGLVVTVTFPMIHVHAGNWGFGMLYLGAIILAEILRASLLIRQYRRGY</sequence>
<keyword evidence="1" id="KW-0812">Transmembrane</keyword>
<dbReference type="AlphaFoldDB" id="A0A2A4XHJ9"/>
<keyword evidence="1" id="KW-1133">Transmembrane helix</keyword>
<feature type="transmembrane region" description="Helical" evidence="1">
    <location>
        <begin position="112"/>
        <end position="134"/>
    </location>
</feature>
<comment type="caution">
    <text evidence="2">The sequence shown here is derived from an EMBL/GenBank/DDBJ whole genome shotgun (WGS) entry which is preliminary data.</text>
</comment>
<evidence type="ECO:0008006" key="4">
    <source>
        <dbReference type="Google" id="ProtNLM"/>
    </source>
</evidence>
<gene>
    <name evidence="2" type="ORF">COB20_00610</name>
</gene>
<dbReference type="EMBL" id="NVUL01000002">
    <property type="protein sequence ID" value="PCI82142.1"/>
    <property type="molecule type" value="Genomic_DNA"/>
</dbReference>
<proteinExistence type="predicted"/>
<feature type="transmembrane region" description="Helical" evidence="1">
    <location>
        <begin position="88"/>
        <end position="106"/>
    </location>
</feature>
<reference evidence="3" key="1">
    <citation type="submission" date="2017-08" db="EMBL/GenBank/DDBJ databases">
        <title>A dynamic microbial community with high functional redundancy inhabits the cold, oxic subseafloor aquifer.</title>
        <authorList>
            <person name="Tully B.J."/>
            <person name="Wheat C.G."/>
            <person name="Glazer B.T."/>
            <person name="Huber J.A."/>
        </authorList>
    </citation>
    <scope>NUCLEOTIDE SEQUENCE [LARGE SCALE GENOMIC DNA]</scope>
</reference>
<keyword evidence="1" id="KW-0472">Membrane</keyword>
<evidence type="ECO:0000313" key="3">
    <source>
        <dbReference type="Proteomes" id="UP000218767"/>
    </source>
</evidence>
<feature type="transmembrane region" description="Helical" evidence="1">
    <location>
        <begin position="12"/>
        <end position="31"/>
    </location>
</feature>
<dbReference type="Proteomes" id="UP000218767">
    <property type="component" value="Unassembled WGS sequence"/>
</dbReference>
<feature type="transmembrane region" description="Helical" evidence="1">
    <location>
        <begin position="37"/>
        <end position="62"/>
    </location>
</feature>
<evidence type="ECO:0000256" key="1">
    <source>
        <dbReference type="SAM" id="Phobius"/>
    </source>
</evidence>
<name>A0A2A4XHJ9_9GAMM</name>
<evidence type="ECO:0000313" key="2">
    <source>
        <dbReference type="EMBL" id="PCI82142.1"/>
    </source>
</evidence>
<organism evidence="2 3">
    <name type="scientific">SAR86 cluster bacterium</name>
    <dbReference type="NCBI Taxonomy" id="2030880"/>
    <lineage>
        <taxon>Bacteria</taxon>
        <taxon>Pseudomonadati</taxon>
        <taxon>Pseudomonadota</taxon>
        <taxon>Gammaproteobacteria</taxon>
        <taxon>SAR86 cluster</taxon>
    </lineage>
</organism>
<accession>A0A2A4XHJ9</accession>